<dbReference type="Proteomes" id="UP000009183">
    <property type="component" value="Chromosome 18"/>
</dbReference>
<name>E0CRR2_VITVI</name>
<accession>E0CRR2</accession>
<evidence type="ECO:0000313" key="1">
    <source>
        <dbReference type="EMBL" id="CBI19216.3"/>
    </source>
</evidence>
<dbReference type="InParanoid" id="E0CRR2"/>
<dbReference type="AlphaFoldDB" id="E0CRR2"/>
<gene>
    <name evidence="1" type="ordered locus">VIT_18s0001g06770</name>
</gene>
<dbReference type="PaxDb" id="29760-VIT_18s0001g06770.t01"/>
<organism evidence="1 2">
    <name type="scientific">Vitis vinifera</name>
    <name type="common">Grape</name>
    <dbReference type="NCBI Taxonomy" id="29760"/>
    <lineage>
        <taxon>Eukaryota</taxon>
        <taxon>Viridiplantae</taxon>
        <taxon>Streptophyta</taxon>
        <taxon>Embryophyta</taxon>
        <taxon>Tracheophyta</taxon>
        <taxon>Spermatophyta</taxon>
        <taxon>Magnoliopsida</taxon>
        <taxon>eudicotyledons</taxon>
        <taxon>Gunneridae</taxon>
        <taxon>Pentapetalae</taxon>
        <taxon>rosids</taxon>
        <taxon>Vitales</taxon>
        <taxon>Vitaceae</taxon>
        <taxon>Viteae</taxon>
        <taxon>Vitis</taxon>
    </lineage>
</organism>
<reference evidence="2" key="1">
    <citation type="journal article" date="2007" name="Nature">
        <title>The grapevine genome sequence suggests ancestral hexaploidization in major angiosperm phyla.</title>
        <authorList>
            <consortium name="The French-Italian Public Consortium for Grapevine Genome Characterization."/>
            <person name="Jaillon O."/>
            <person name="Aury J.-M."/>
            <person name="Noel B."/>
            <person name="Policriti A."/>
            <person name="Clepet C."/>
            <person name="Casagrande A."/>
            <person name="Choisne N."/>
            <person name="Aubourg S."/>
            <person name="Vitulo N."/>
            <person name="Jubin C."/>
            <person name="Vezzi A."/>
            <person name="Legeai F."/>
            <person name="Hugueney P."/>
            <person name="Dasilva C."/>
            <person name="Horner D."/>
            <person name="Mica E."/>
            <person name="Jublot D."/>
            <person name="Poulain J."/>
            <person name="Bruyere C."/>
            <person name="Billault A."/>
            <person name="Segurens B."/>
            <person name="Gouyvenoux M."/>
            <person name="Ugarte E."/>
            <person name="Cattonaro F."/>
            <person name="Anthouard V."/>
            <person name="Vico V."/>
            <person name="Del Fabbro C."/>
            <person name="Alaux M."/>
            <person name="Di Gaspero G."/>
            <person name="Dumas V."/>
            <person name="Felice N."/>
            <person name="Paillard S."/>
            <person name="Juman I."/>
            <person name="Moroldo M."/>
            <person name="Scalabrin S."/>
            <person name="Canaguier A."/>
            <person name="Le Clainche I."/>
            <person name="Malacrida G."/>
            <person name="Durand E."/>
            <person name="Pesole G."/>
            <person name="Laucou V."/>
            <person name="Chatelet P."/>
            <person name="Merdinoglu D."/>
            <person name="Delledonne M."/>
            <person name="Pezzotti M."/>
            <person name="Lecharny A."/>
            <person name="Scarpelli C."/>
            <person name="Artiguenave F."/>
            <person name="Pe M.E."/>
            <person name="Valle G."/>
            <person name="Morgante M."/>
            <person name="Caboche M."/>
            <person name="Adam-Blondon A.-F."/>
            <person name="Weissenbach J."/>
            <person name="Quetier F."/>
            <person name="Wincker P."/>
        </authorList>
    </citation>
    <scope>NUCLEOTIDE SEQUENCE [LARGE SCALE GENOMIC DNA]</scope>
    <source>
        <strain evidence="2">cv. Pinot noir / PN40024</strain>
    </source>
</reference>
<protein>
    <submittedName>
        <fullName evidence="1">Uncharacterized protein</fullName>
    </submittedName>
</protein>
<proteinExistence type="predicted"/>
<dbReference type="EMBL" id="FN595227">
    <property type="protein sequence ID" value="CBI19216.3"/>
    <property type="molecule type" value="Genomic_DNA"/>
</dbReference>
<dbReference type="HOGENOM" id="CLU_2745237_0_0_1"/>
<sequence length="71" mass="7792">MRVDLGFRGLDPVERPKFVKTLGVLGLPIDIFGLGLDWGTRPKFVMDVCIGLAHEDFGLGFELQPRTSSCG</sequence>
<keyword evidence="2" id="KW-1185">Reference proteome</keyword>
<evidence type="ECO:0000313" key="2">
    <source>
        <dbReference type="Proteomes" id="UP000009183"/>
    </source>
</evidence>